<dbReference type="RefSeq" id="WP_183401215.1">
    <property type="nucleotide sequence ID" value="NZ_JACIDS010000006.1"/>
</dbReference>
<dbReference type="EMBL" id="JACIDS010000006">
    <property type="protein sequence ID" value="MBB3933577.1"/>
    <property type="molecule type" value="Genomic_DNA"/>
</dbReference>
<evidence type="ECO:0000313" key="2">
    <source>
        <dbReference type="EMBL" id="MBB3933577.1"/>
    </source>
</evidence>
<organism evidence="2 3">
    <name type="scientific">Kaistia hirudinis</name>
    <dbReference type="NCBI Taxonomy" id="1293440"/>
    <lineage>
        <taxon>Bacteria</taxon>
        <taxon>Pseudomonadati</taxon>
        <taxon>Pseudomonadota</taxon>
        <taxon>Alphaproteobacteria</taxon>
        <taxon>Hyphomicrobiales</taxon>
        <taxon>Kaistiaceae</taxon>
        <taxon>Kaistia</taxon>
    </lineage>
</organism>
<protein>
    <submittedName>
        <fullName evidence="2">3-deoxy-D-arabino-heptulosonate 7-phosphate (DAHP) synthase</fullName>
    </submittedName>
</protein>
<name>A0A840AWW6_9HYPH</name>
<feature type="transmembrane region" description="Helical" evidence="1">
    <location>
        <begin position="86"/>
        <end position="107"/>
    </location>
</feature>
<sequence length="110" mass="11444">MVRRATFETVAGDVTEAVSAASGHARDAAHKMAAEGSDAVRSAAGASRNIFHDLAEAAEARLAEQERSARRYGAIVAREVQARPGLTLLAVVSAAALAASFAGWALARRR</sequence>
<gene>
    <name evidence="2" type="ORF">GGR25_004650</name>
</gene>
<keyword evidence="3" id="KW-1185">Reference proteome</keyword>
<evidence type="ECO:0000313" key="3">
    <source>
        <dbReference type="Proteomes" id="UP000553963"/>
    </source>
</evidence>
<evidence type="ECO:0000256" key="1">
    <source>
        <dbReference type="SAM" id="Phobius"/>
    </source>
</evidence>
<dbReference type="AlphaFoldDB" id="A0A840AWW6"/>
<proteinExistence type="predicted"/>
<keyword evidence="1" id="KW-0812">Transmembrane</keyword>
<dbReference type="Proteomes" id="UP000553963">
    <property type="component" value="Unassembled WGS sequence"/>
</dbReference>
<keyword evidence="1" id="KW-0472">Membrane</keyword>
<keyword evidence="1" id="KW-1133">Transmembrane helix</keyword>
<reference evidence="2 3" key="1">
    <citation type="submission" date="2020-08" db="EMBL/GenBank/DDBJ databases">
        <title>Genomic Encyclopedia of Type Strains, Phase IV (KMG-IV): sequencing the most valuable type-strain genomes for metagenomic binning, comparative biology and taxonomic classification.</title>
        <authorList>
            <person name="Goeker M."/>
        </authorList>
    </citation>
    <scope>NUCLEOTIDE SEQUENCE [LARGE SCALE GENOMIC DNA]</scope>
    <source>
        <strain evidence="2 3">DSM 25966</strain>
    </source>
</reference>
<accession>A0A840AWW6</accession>
<comment type="caution">
    <text evidence="2">The sequence shown here is derived from an EMBL/GenBank/DDBJ whole genome shotgun (WGS) entry which is preliminary data.</text>
</comment>